<keyword evidence="8 10" id="KW-0131">Cell cycle</keyword>
<dbReference type="GO" id="GO:0051301">
    <property type="term" value="P:cell division"/>
    <property type="evidence" value="ECO:0007669"/>
    <property type="project" value="UniProtKB-KW"/>
</dbReference>
<evidence type="ECO:0000256" key="2">
    <source>
        <dbReference type="ARBA" id="ARBA00022618"/>
    </source>
</evidence>
<feature type="domain" description="Glycosyl transferase family 28 C-terminal" evidence="13">
    <location>
        <begin position="255"/>
        <end position="430"/>
    </location>
</feature>
<dbReference type="Pfam" id="PF03033">
    <property type="entry name" value="Glyco_transf_28"/>
    <property type="match status" value="1"/>
</dbReference>
<feature type="binding site" evidence="10">
    <location>
        <position position="262"/>
    </location>
    <ligand>
        <name>UDP-N-acetyl-alpha-D-glucosamine</name>
        <dbReference type="ChEBI" id="CHEBI:57705"/>
    </ligand>
</feature>
<dbReference type="GO" id="GO:0050511">
    <property type="term" value="F:undecaprenyldiphospho-muramoylpentapeptide beta-N-acetylglucosaminyltransferase activity"/>
    <property type="evidence" value="ECO:0007669"/>
    <property type="project" value="UniProtKB-UniRule"/>
</dbReference>
<comment type="catalytic activity">
    <reaction evidence="10">
        <text>di-trans,octa-cis-undecaprenyl diphospho-N-acetyl-alpha-D-muramoyl-L-alanyl-D-glutamyl-meso-2,6-diaminopimeloyl-D-alanyl-D-alanine + UDP-N-acetyl-alpha-D-glucosamine = di-trans,octa-cis-undecaprenyl diphospho-[N-acetyl-alpha-D-glucosaminyl-(1-&gt;4)]-N-acetyl-alpha-D-muramoyl-L-alanyl-D-glutamyl-meso-2,6-diaminopimeloyl-D-alanyl-D-alanine + UDP + H(+)</text>
        <dbReference type="Rhea" id="RHEA:31227"/>
        <dbReference type="ChEBI" id="CHEBI:15378"/>
        <dbReference type="ChEBI" id="CHEBI:57705"/>
        <dbReference type="ChEBI" id="CHEBI:58223"/>
        <dbReference type="ChEBI" id="CHEBI:61387"/>
        <dbReference type="ChEBI" id="CHEBI:61388"/>
        <dbReference type="EC" id="2.4.1.227"/>
    </reaction>
</comment>
<dbReference type="PANTHER" id="PTHR21015:SF22">
    <property type="entry name" value="GLYCOSYLTRANSFERASE"/>
    <property type="match status" value="1"/>
</dbReference>
<evidence type="ECO:0000256" key="4">
    <source>
        <dbReference type="ARBA" id="ARBA00022679"/>
    </source>
</evidence>
<comment type="function">
    <text evidence="10">Cell wall formation. Catalyzes the transfer of a GlcNAc subunit on undecaprenyl-pyrophosphoryl-MurNAc-pentapeptide (lipid intermediate I) to form undecaprenyl-pyrophosphoryl-MurNAc-(pentapeptide)GlcNAc (lipid intermediate II).</text>
</comment>
<dbReference type="Proteomes" id="UP000715651">
    <property type="component" value="Unassembled WGS sequence"/>
</dbReference>
<evidence type="ECO:0000256" key="7">
    <source>
        <dbReference type="ARBA" id="ARBA00023136"/>
    </source>
</evidence>
<evidence type="ECO:0000256" key="10">
    <source>
        <dbReference type="HAMAP-Rule" id="MF_00033"/>
    </source>
</evidence>
<dbReference type="InterPro" id="IPR007235">
    <property type="entry name" value="Glyco_trans_28_C"/>
</dbReference>
<evidence type="ECO:0000256" key="1">
    <source>
        <dbReference type="ARBA" id="ARBA00022475"/>
    </source>
</evidence>
<evidence type="ECO:0000313" key="14">
    <source>
        <dbReference type="EMBL" id="HJF18216.1"/>
    </source>
</evidence>
<dbReference type="InterPro" id="IPR004276">
    <property type="entry name" value="GlycoTrans_28_N"/>
</dbReference>
<evidence type="ECO:0000259" key="12">
    <source>
        <dbReference type="Pfam" id="PF03033"/>
    </source>
</evidence>
<dbReference type="Pfam" id="PF04101">
    <property type="entry name" value="Glyco_tran_28_C"/>
    <property type="match status" value="1"/>
</dbReference>
<dbReference type="HAMAP" id="MF_00033">
    <property type="entry name" value="MurG"/>
    <property type="match status" value="1"/>
</dbReference>
<comment type="similarity">
    <text evidence="10">Belongs to the glycosyltransferase 28 family. MurG subfamily.</text>
</comment>
<reference evidence="14" key="2">
    <citation type="submission" date="2021-09" db="EMBL/GenBank/DDBJ databases">
        <authorList>
            <person name="Gilroy R."/>
        </authorList>
    </citation>
    <scope>NUCLEOTIDE SEQUENCE</scope>
    <source>
        <strain evidence="14">578</strain>
    </source>
</reference>
<evidence type="ECO:0000256" key="6">
    <source>
        <dbReference type="ARBA" id="ARBA00022984"/>
    </source>
</evidence>
<dbReference type="InterPro" id="IPR006009">
    <property type="entry name" value="GlcNAc_MurG"/>
</dbReference>
<gene>
    <name evidence="10" type="primary">murG</name>
    <name evidence="14" type="ORF">K8U78_03555</name>
</gene>
<evidence type="ECO:0000256" key="8">
    <source>
        <dbReference type="ARBA" id="ARBA00023306"/>
    </source>
</evidence>
<feature type="binding site" evidence="10">
    <location>
        <begin position="34"/>
        <end position="36"/>
    </location>
    <ligand>
        <name>UDP-N-acetyl-alpha-D-glucosamine</name>
        <dbReference type="ChEBI" id="CHEBI:57705"/>
    </ligand>
</feature>
<dbReference type="Gene3D" id="3.40.50.2000">
    <property type="entry name" value="Glycogen Phosphorylase B"/>
    <property type="match status" value="2"/>
</dbReference>
<feature type="domain" description="Glycosyltransferase family 28 N-terminal" evidence="12">
    <location>
        <begin position="28"/>
        <end position="165"/>
    </location>
</feature>
<keyword evidence="3 10" id="KW-0328">Glycosyltransferase</keyword>
<sequence>MKTQEKDNSTNSTDSQAQADNDYPVSLVLAGGGTAGHVNPLLSIAQAIRAQRPQAHISILGTSVGLEARLVPAAGFELTTIEKVPFPRSVNLDALKFPYRWIKERKAVSHLLSSSNADVVVGVGGYAAAPAYVAAHRAGLPLVIHEQNARAGMANKLGARWAQFVGTVYDDTGLPQQPESSDAQASSAAQAGQSTEASQGTQTSPASPASVHGVHRVGLPLRQAIAQACEKIETNPQAAREESARALGLDPHRPIVVVTGGSLGALSLNEAIAGACDALLEHAQVIHLTGKGKLAQVRETVTRIVGRQHLAGLGEDQAGQGDYHAAEYLEHIELAFLCADLVVCRSGAGTVSEIAALGIPAVYVPLPIGNGEQKFNAEPVVEAGGGMLVDDKDFTSQWVSKNLMELLADSARLQRMRQAAASWGVRNAAQVMASTILAIADEHYAQLHASANAAK</sequence>
<evidence type="ECO:0000259" key="13">
    <source>
        <dbReference type="Pfam" id="PF04101"/>
    </source>
</evidence>
<dbReference type="GO" id="GO:0071555">
    <property type="term" value="P:cell wall organization"/>
    <property type="evidence" value="ECO:0007669"/>
    <property type="project" value="UniProtKB-KW"/>
</dbReference>
<keyword evidence="7 10" id="KW-0472">Membrane</keyword>
<dbReference type="EC" id="2.4.1.227" evidence="10"/>
<dbReference type="PANTHER" id="PTHR21015">
    <property type="entry name" value="UDP-N-ACETYLGLUCOSAMINE--N-ACETYLMURAMYL-(PENTAPEPTIDE) PYROPHOSPHORYL-UNDECAPRENOL N-ACETYLGLUCOSAMINE TRANSFERASE 1"/>
    <property type="match status" value="1"/>
</dbReference>
<dbReference type="GO" id="GO:0005975">
    <property type="term" value="P:carbohydrate metabolic process"/>
    <property type="evidence" value="ECO:0007669"/>
    <property type="project" value="InterPro"/>
</dbReference>
<evidence type="ECO:0000256" key="5">
    <source>
        <dbReference type="ARBA" id="ARBA00022960"/>
    </source>
</evidence>
<keyword evidence="2 10" id="KW-0132">Cell division</keyword>
<comment type="pathway">
    <text evidence="10">Cell wall biogenesis; peptidoglycan biosynthesis.</text>
</comment>
<organism evidence="14 15">
    <name type="scientific">Aeriscardovia aeriphila</name>
    <dbReference type="NCBI Taxonomy" id="218139"/>
    <lineage>
        <taxon>Bacteria</taxon>
        <taxon>Bacillati</taxon>
        <taxon>Actinomycetota</taxon>
        <taxon>Actinomycetes</taxon>
        <taxon>Bifidobacteriales</taxon>
        <taxon>Bifidobacteriaceae</taxon>
        <taxon>Aeriscardovia</taxon>
    </lineage>
</organism>
<evidence type="ECO:0000256" key="11">
    <source>
        <dbReference type="SAM" id="MobiDB-lite"/>
    </source>
</evidence>
<comment type="subcellular location">
    <subcellularLocation>
        <location evidence="10">Cell membrane</location>
        <topology evidence="10">Peripheral membrane protein</topology>
        <orientation evidence="10">Cytoplasmic side</orientation>
    </subcellularLocation>
</comment>
<keyword evidence="4 10" id="KW-0808">Transferase</keyword>
<dbReference type="GO" id="GO:0008360">
    <property type="term" value="P:regulation of cell shape"/>
    <property type="evidence" value="ECO:0007669"/>
    <property type="project" value="UniProtKB-KW"/>
</dbReference>
<accession>A0A921KBB9</accession>
<keyword evidence="5 10" id="KW-0133">Cell shape</keyword>
<evidence type="ECO:0000256" key="3">
    <source>
        <dbReference type="ARBA" id="ARBA00022676"/>
    </source>
</evidence>
<dbReference type="EMBL" id="DYWK01000006">
    <property type="protein sequence ID" value="HJF18216.1"/>
    <property type="molecule type" value="Genomic_DNA"/>
</dbReference>
<dbReference type="CDD" id="cd03785">
    <property type="entry name" value="GT28_MurG"/>
    <property type="match status" value="1"/>
</dbReference>
<keyword evidence="9 10" id="KW-0961">Cell wall biogenesis/degradation</keyword>
<evidence type="ECO:0000256" key="9">
    <source>
        <dbReference type="ARBA" id="ARBA00023316"/>
    </source>
</evidence>
<protein>
    <recommendedName>
        <fullName evidence="10">UDP-N-acetylglucosamine--N-acetylmuramyl-(pentapeptide) pyrophosphoryl-undecaprenol N-acetylglucosamine transferase</fullName>
        <ecNumber evidence="10">2.4.1.227</ecNumber>
    </recommendedName>
    <alternativeName>
        <fullName evidence="10">Undecaprenyl-PP-MurNAc-pentapeptide-UDPGlcNAc GlcNAc transferase</fullName>
    </alternativeName>
</protein>
<comment type="caution">
    <text evidence="14">The sequence shown here is derived from an EMBL/GenBank/DDBJ whole genome shotgun (WGS) entry which is preliminary data.</text>
</comment>
<dbReference type="GO" id="GO:0009252">
    <property type="term" value="P:peptidoglycan biosynthetic process"/>
    <property type="evidence" value="ECO:0007669"/>
    <property type="project" value="UniProtKB-UniRule"/>
</dbReference>
<dbReference type="GO" id="GO:0005886">
    <property type="term" value="C:plasma membrane"/>
    <property type="evidence" value="ECO:0007669"/>
    <property type="project" value="UniProtKB-SubCell"/>
</dbReference>
<dbReference type="SUPFAM" id="SSF53756">
    <property type="entry name" value="UDP-Glycosyltransferase/glycogen phosphorylase"/>
    <property type="match status" value="1"/>
</dbReference>
<proteinExistence type="inferred from homology"/>
<feature type="compositionally biased region" description="Low complexity" evidence="11">
    <location>
        <begin position="175"/>
        <end position="200"/>
    </location>
</feature>
<feature type="region of interest" description="Disordered" evidence="11">
    <location>
        <begin position="172"/>
        <end position="212"/>
    </location>
</feature>
<evidence type="ECO:0000313" key="15">
    <source>
        <dbReference type="Proteomes" id="UP000715651"/>
    </source>
</evidence>
<name>A0A921KBB9_9BIFI</name>
<feature type="binding site" evidence="10">
    <location>
        <position position="222"/>
    </location>
    <ligand>
        <name>UDP-N-acetyl-alpha-D-glucosamine</name>
        <dbReference type="ChEBI" id="CHEBI:57705"/>
    </ligand>
</feature>
<dbReference type="AlphaFoldDB" id="A0A921KBB9"/>
<keyword evidence="6 10" id="KW-0573">Peptidoglycan synthesis</keyword>
<feature type="binding site" evidence="10">
    <location>
        <position position="373"/>
    </location>
    <ligand>
        <name>UDP-N-acetyl-alpha-D-glucosamine</name>
        <dbReference type="ChEBI" id="CHEBI:57705"/>
    </ligand>
</feature>
<comment type="caution">
    <text evidence="10">Lacks conserved residue(s) required for the propagation of feature annotation.</text>
</comment>
<feature type="binding site" evidence="10">
    <location>
        <position position="148"/>
    </location>
    <ligand>
        <name>UDP-N-acetyl-alpha-D-glucosamine</name>
        <dbReference type="ChEBI" id="CHEBI:57705"/>
    </ligand>
</feature>
<keyword evidence="1 10" id="KW-1003">Cell membrane</keyword>
<reference evidence="14" key="1">
    <citation type="journal article" date="2021" name="PeerJ">
        <title>Extensive microbial diversity within the chicken gut microbiome revealed by metagenomics and culture.</title>
        <authorList>
            <person name="Gilroy R."/>
            <person name="Ravi A."/>
            <person name="Getino M."/>
            <person name="Pursley I."/>
            <person name="Horton D.L."/>
            <person name="Alikhan N.F."/>
            <person name="Baker D."/>
            <person name="Gharbi K."/>
            <person name="Hall N."/>
            <person name="Watson M."/>
            <person name="Adriaenssens E.M."/>
            <person name="Foster-Nyarko E."/>
            <person name="Jarju S."/>
            <person name="Secka A."/>
            <person name="Antonio M."/>
            <person name="Oren A."/>
            <person name="Chaudhuri R.R."/>
            <person name="La Ragione R."/>
            <person name="Hildebrand F."/>
            <person name="Pallen M.J."/>
        </authorList>
    </citation>
    <scope>NUCLEOTIDE SEQUENCE</scope>
    <source>
        <strain evidence="14">578</strain>
    </source>
</reference>